<evidence type="ECO:0000256" key="1">
    <source>
        <dbReference type="ARBA" id="ARBA00022860"/>
    </source>
</evidence>
<keyword evidence="7" id="KW-1185">Reference proteome</keyword>
<comment type="similarity">
    <text evidence="2">Belongs to the IQD family.</text>
</comment>
<dbReference type="InterPro" id="IPR025064">
    <property type="entry name" value="DUF4005"/>
</dbReference>
<feature type="region of interest" description="Disordered" evidence="4">
    <location>
        <begin position="237"/>
        <end position="257"/>
    </location>
</feature>
<feature type="domain" description="DUF4005" evidence="5">
    <location>
        <begin position="334"/>
        <end position="386"/>
    </location>
</feature>
<dbReference type="AlphaFoldDB" id="A0A2G9HRZ2"/>
<name>A0A2G9HRZ2_9LAMI</name>
<dbReference type="InterPro" id="IPR000048">
    <property type="entry name" value="IQ_motif_EF-hand-BS"/>
</dbReference>
<sequence>MGKKKSWFSFVKRFLIHESKPKSGEKSKKWRWVLQMFKFRQCPAIEAPQTGLNEAAEEQRKRALAVAIATAAAAEAAVAAANAAAEVVRLTNIPYEIERKNQYFAAIKIQSAYRAHLARKALSALKGIVKLQAVVRGEIVRRRVVKTLSSFPLYSKSQPLKVHRKRAPTLQDYLNEGQKRYSQKEGIQGIKSGELKLQSNTQRSWDLSLVSKEEMEALYLQKQEAIAKRERMKQYSFSHRERRIDQSHQEPMSHKENRKSIKFDQNIELEAHQHEQKQKLKPFSLSNTIAVDANHLSQLKLRTLYKQENIEELSSPFSLPRRSFCHVKEKSIEDDGSLPSSPVFPTYMAATKSAKAKSRSLSTPKQRLWLCDTYSGEHSPYKLRLSSWSSFNGDITNTNKRNSVSQQISSTFGTLN</sequence>
<comment type="subunit">
    <text evidence="3">Binds to multiple calmodulin (CaM) in the presence of Ca(2+) and CaM-like proteins.</text>
</comment>
<evidence type="ECO:0000256" key="4">
    <source>
        <dbReference type="SAM" id="MobiDB-lite"/>
    </source>
</evidence>
<reference evidence="7" key="1">
    <citation type="journal article" date="2018" name="Gigascience">
        <title>Genome assembly of the Pink Ipe (Handroanthus impetiginosus, Bignoniaceae), a highly valued, ecologically keystone Neotropical timber forest tree.</title>
        <authorList>
            <person name="Silva-Junior O.B."/>
            <person name="Grattapaglia D."/>
            <person name="Novaes E."/>
            <person name="Collevatti R.G."/>
        </authorList>
    </citation>
    <scope>NUCLEOTIDE SEQUENCE [LARGE SCALE GENOMIC DNA]</scope>
    <source>
        <strain evidence="7">cv. UFG-1</strain>
    </source>
</reference>
<evidence type="ECO:0000313" key="6">
    <source>
        <dbReference type="EMBL" id="PIN20070.1"/>
    </source>
</evidence>
<proteinExistence type="inferred from homology"/>
<dbReference type="PANTHER" id="PTHR32295">
    <property type="entry name" value="IQ-DOMAIN 5-RELATED"/>
    <property type="match status" value="1"/>
</dbReference>
<dbReference type="Pfam" id="PF00612">
    <property type="entry name" value="IQ"/>
    <property type="match status" value="2"/>
</dbReference>
<dbReference type="Gene3D" id="1.20.5.190">
    <property type="match status" value="1"/>
</dbReference>
<evidence type="ECO:0000313" key="7">
    <source>
        <dbReference type="Proteomes" id="UP000231279"/>
    </source>
</evidence>
<protein>
    <recommendedName>
        <fullName evidence="5">DUF4005 domain-containing protein</fullName>
    </recommendedName>
</protein>
<dbReference type="PANTHER" id="PTHR32295:SF212">
    <property type="entry name" value="CALMODULIN BINDING PROTEIN-RELATED"/>
    <property type="match status" value="1"/>
</dbReference>
<evidence type="ECO:0000256" key="2">
    <source>
        <dbReference type="ARBA" id="ARBA00024341"/>
    </source>
</evidence>
<accession>A0A2G9HRZ2</accession>
<dbReference type="Proteomes" id="UP000231279">
    <property type="component" value="Unassembled WGS sequence"/>
</dbReference>
<dbReference type="OrthoDB" id="696085at2759"/>
<dbReference type="Pfam" id="PF13178">
    <property type="entry name" value="DUF4005"/>
    <property type="match status" value="1"/>
</dbReference>
<evidence type="ECO:0000259" key="5">
    <source>
        <dbReference type="Pfam" id="PF13178"/>
    </source>
</evidence>
<evidence type="ECO:0000256" key="3">
    <source>
        <dbReference type="ARBA" id="ARBA00024378"/>
    </source>
</evidence>
<dbReference type="PROSITE" id="PS50096">
    <property type="entry name" value="IQ"/>
    <property type="match status" value="2"/>
</dbReference>
<organism evidence="6 7">
    <name type="scientific">Handroanthus impetiginosus</name>
    <dbReference type="NCBI Taxonomy" id="429701"/>
    <lineage>
        <taxon>Eukaryota</taxon>
        <taxon>Viridiplantae</taxon>
        <taxon>Streptophyta</taxon>
        <taxon>Embryophyta</taxon>
        <taxon>Tracheophyta</taxon>
        <taxon>Spermatophyta</taxon>
        <taxon>Magnoliopsida</taxon>
        <taxon>eudicotyledons</taxon>
        <taxon>Gunneridae</taxon>
        <taxon>Pentapetalae</taxon>
        <taxon>asterids</taxon>
        <taxon>lamiids</taxon>
        <taxon>Lamiales</taxon>
        <taxon>Bignoniaceae</taxon>
        <taxon>Crescentiina</taxon>
        <taxon>Tabebuia alliance</taxon>
        <taxon>Handroanthus</taxon>
    </lineage>
</organism>
<dbReference type="STRING" id="429701.A0A2G9HRZ2"/>
<dbReference type="GO" id="GO:0005516">
    <property type="term" value="F:calmodulin binding"/>
    <property type="evidence" value="ECO:0007669"/>
    <property type="project" value="UniProtKB-KW"/>
</dbReference>
<dbReference type="EMBL" id="NKXS01001177">
    <property type="protein sequence ID" value="PIN20070.1"/>
    <property type="molecule type" value="Genomic_DNA"/>
</dbReference>
<dbReference type="CDD" id="cd23767">
    <property type="entry name" value="IQCD"/>
    <property type="match status" value="1"/>
</dbReference>
<comment type="caution">
    <text evidence="6">The sequence shown here is derived from an EMBL/GenBank/DDBJ whole genome shotgun (WGS) entry which is preliminary data.</text>
</comment>
<gene>
    <name evidence="6" type="ORF">CDL12_07231</name>
</gene>
<keyword evidence="1" id="KW-0112">Calmodulin-binding</keyword>